<organism evidence="3 4">
    <name type="scientific">Frankia canadensis</name>
    <dbReference type="NCBI Taxonomy" id="1836972"/>
    <lineage>
        <taxon>Bacteria</taxon>
        <taxon>Bacillati</taxon>
        <taxon>Actinomycetota</taxon>
        <taxon>Actinomycetes</taxon>
        <taxon>Frankiales</taxon>
        <taxon>Frankiaceae</taxon>
        <taxon>Frankia</taxon>
    </lineage>
</organism>
<sequence length="264" mass="29518">MGRRKVSNPLALAVLALLNERPMHPYEMSSTLRERHKEESIKLNYGSLYTVVEALVRAGFIVAARTVRDGRRPERTIYELTEPGRVELYDWMAELVGTPAKEYTRFDAALSLLPVLAPGDAVRLLADRRLRLTAEVEAGHAARTLAEREGLPRLFALEHEYQAALRQAELDYVERLLAEISARTLDGIELWELFHADPDDPEASRDAVTAVQRELARGRWAGMRAILLREMGAHVPGGHPRPGAGSCPPATRSPSDPHRPEDPR</sequence>
<dbReference type="EMBL" id="FZMO01000020">
    <property type="protein sequence ID" value="SNQ45879.1"/>
    <property type="molecule type" value="Genomic_DNA"/>
</dbReference>
<dbReference type="InterPro" id="IPR036388">
    <property type="entry name" value="WH-like_DNA-bd_sf"/>
</dbReference>
<dbReference type="PANTHER" id="PTHR43252:SF2">
    <property type="entry name" value="TRANSCRIPTION REGULATOR, PADR-LIKE FAMILY"/>
    <property type="match status" value="1"/>
</dbReference>
<proteinExistence type="predicted"/>
<dbReference type="SUPFAM" id="SSF46785">
    <property type="entry name" value="Winged helix' DNA-binding domain"/>
    <property type="match status" value="1"/>
</dbReference>
<accession>A0A2I2KJM9</accession>
<evidence type="ECO:0000313" key="4">
    <source>
        <dbReference type="Proteomes" id="UP000234331"/>
    </source>
</evidence>
<dbReference type="InterPro" id="IPR036390">
    <property type="entry name" value="WH_DNA-bd_sf"/>
</dbReference>
<reference evidence="3 4" key="1">
    <citation type="submission" date="2017-06" db="EMBL/GenBank/DDBJ databases">
        <authorList>
            <person name="Kim H.J."/>
            <person name="Triplett B.A."/>
        </authorList>
    </citation>
    <scope>NUCLEOTIDE SEQUENCE [LARGE SCALE GENOMIC DNA]</scope>
    <source>
        <strain evidence="3">FRACA_ARgP5</strain>
    </source>
</reference>
<feature type="domain" description="Transcription regulator PadR N-terminal" evidence="2">
    <location>
        <begin position="14"/>
        <end position="88"/>
    </location>
</feature>
<evidence type="ECO:0000259" key="2">
    <source>
        <dbReference type="Pfam" id="PF03551"/>
    </source>
</evidence>
<feature type="compositionally biased region" description="Basic and acidic residues" evidence="1">
    <location>
        <begin position="255"/>
        <end position="264"/>
    </location>
</feature>
<dbReference type="Pfam" id="PF03551">
    <property type="entry name" value="PadR"/>
    <property type="match status" value="1"/>
</dbReference>
<dbReference type="Proteomes" id="UP000234331">
    <property type="component" value="Unassembled WGS sequence"/>
</dbReference>
<dbReference type="Gene3D" id="1.10.10.10">
    <property type="entry name" value="Winged helix-like DNA-binding domain superfamily/Winged helix DNA-binding domain"/>
    <property type="match status" value="1"/>
</dbReference>
<dbReference type="RefSeq" id="WP_101829998.1">
    <property type="nucleotide sequence ID" value="NZ_FZMO01000020.1"/>
</dbReference>
<evidence type="ECO:0000313" key="3">
    <source>
        <dbReference type="EMBL" id="SNQ45879.1"/>
    </source>
</evidence>
<dbReference type="OrthoDB" id="8443918at2"/>
<dbReference type="AlphaFoldDB" id="A0A2I2KJM9"/>
<feature type="region of interest" description="Disordered" evidence="1">
    <location>
        <begin position="233"/>
        <end position="264"/>
    </location>
</feature>
<evidence type="ECO:0000256" key="1">
    <source>
        <dbReference type="SAM" id="MobiDB-lite"/>
    </source>
</evidence>
<name>A0A2I2KJM9_9ACTN</name>
<dbReference type="InterPro" id="IPR005149">
    <property type="entry name" value="Tscrpt_reg_PadR_N"/>
</dbReference>
<dbReference type="PANTHER" id="PTHR43252">
    <property type="entry name" value="TRANSCRIPTIONAL REGULATOR YQJI"/>
    <property type="match status" value="1"/>
</dbReference>
<protein>
    <submittedName>
        <fullName evidence="3">Transcriptional regulator, PadR-like family</fullName>
    </submittedName>
</protein>
<keyword evidence="4" id="KW-1185">Reference proteome</keyword>
<gene>
    <name evidence="3" type="ORF">FRACA_1160013</name>
</gene>